<feature type="transmembrane region" description="Helical" evidence="10">
    <location>
        <begin position="563"/>
        <end position="581"/>
    </location>
</feature>
<feature type="transmembrane region" description="Helical" evidence="10">
    <location>
        <begin position="705"/>
        <end position="730"/>
    </location>
</feature>
<dbReference type="AlphaFoldDB" id="A0A9P9J2S1"/>
<keyword evidence="5" id="KW-0571">Peptide transport</keyword>
<feature type="transmembrane region" description="Helical" evidence="10">
    <location>
        <begin position="601"/>
        <end position="621"/>
    </location>
</feature>
<keyword evidence="8 10" id="KW-0472">Membrane</keyword>
<keyword evidence="7 10" id="KW-1133">Transmembrane helix</keyword>
<evidence type="ECO:0000313" key="11">
    <source>
        <dbReference type="EMBL" id="KAH7139985.1"/>
    </source>
</evidence>
<evidence type="ECO:0000313" key="12">
    <source>
        <dbReference type="Proteomes" id="UP000717696"/>
    </source>
</evidence>
<dbReference type="NCBIfam" id="TIGR00728">
    <property type="entry name" value="OPT_sfam"/>
    <property type="match status" value="1"/>
</dbReference>
<feature type="transmembrane region" description="Helical" evidence="10">
    <location>
        <begin position="95"/>
        <end position="114"/>
    </location>
</feature>
<evidence type="ECO:0000256" key="10">
    <source>
        <dbReference type="SAM" id="Phobius"/>
    </source>
</evidence>
<evidence type="ECO:0000256" key="1">
    <source>
        <dbReference type="ARBA" id="ARBA00004141"/>
    </source>
</evidence>
<dbReference type="GO" id="GO:0016020">
    <property type="term" value="C:membrane"/>
    <property type="evidence" value="ECO:0007669"/>
    <property type="project" value="UniProtKB-SubCell"/>
</dbReference>
<dbReference type="InterPro" id="IPR004648">
    <property type="entry name" value="Oligpept_transpt"/>
</dbReference>
<evidence type="ECO:0000256" key="5">
    <source>
        <dbReference type="ARBA" id="ARBA00022856"/>
    </source>
</evidence>
<keyword evidence="4 10" id="KW-0812">Transmembrane</keyword>
<feature type="transmembrane region" description="Helical" evidence="10">
    <location>
        <begin position="243"/>
        <end position="271"/>
    </location>
</feature>
<dbReference type="InterPro" id="IPR004813">
    <property type="entry name" value="OPT"/>
</dbReference>
<keyword evidence="12" id="KW-1185">Reference proteome</keyword>
<feature type="transmembrane region" description="Helical" evidence="10">
    <location>
        <begin position="311"/>
        <end position="332"/>
    </location>
</feature>
<feature type="compositionally biased region" description="Basic and acidic residues" evidence="9">
    <location>
        <begin position="26"/>
        <end position="36"/>
    </location>
</feature>
<feature type="transmembrane region" description="Helical" evidence="10">
    <location>
        <begin position="392"/>
        <end position="412"/>
    </location>
</feature>
<evidence type="ECO:0000256" key="3">
    <source>
        <dbReference type="ARBA" id="ARBA00022448"/>
    </source>
</evidence>
<evidence type="ECO:0000256" key="7">
    <source>
        <dbReference type="ARBA" id="ARBA00022989"/>
    </source>
</evidence>
<feature type="transmembrane region" description="Helical" evidence="10">
    <location>
        <begin position="449"/>
        <end position="469"/>
    </location>
</feature>
<evidence type="ECO:0000256" key="2">
    <source>
        <dbReference type="ARBA" id="ARBA00008807"/>
    </source>
</evidence>
<keyword evidence="6" id="KW-0653">Protein transport</keyword>
<feature type="transmembrane region" description="Helical" evidence="10">
    <location>
        <begin position="205"/>
        <end position="223"/>
    </location>
</feature>
<feature type="transmembrane region" description="Helical" evidence="10">
    <location>
        <begin position="628"/>
        <end position="647"/>
    </location>
</feature>
<protein>
    <submittedName>
        <fullName evidence="11">OPT oligopeptide transporter protein-domain-containing protein</fullName>
    </submittedName>
</protein>
<dbReference type="GO" id="GO:0015031">
    <property type="term" value="P:protein transport"/>
    <property type="evidence" value="ECO:0007669"/>
    <property type="project" value="UniProtKB-KW"/>
</dbReference>
<keyword evidence="3" id="KW-0813">Transport</keyword>
<dbReference type="PANTHER" id="PTHR22601">
    <property type="entry name" value="ISP4 LIKE PROTEIN"/>
    <property type="match status" value="1"/>
</dbReference>
<evidence type="ECO:0000256" key="9">
    <source>
        <dbReference type="SAM" id="MobiDB-lite"/>
    </source>
</evidence>
<feature type="region of interest" description="Disordered" evidence="9">
    <location>
        <begin position="1"/>
        <end position="45"/>
    </location>
</feature>
<comment type="subcellular location">
    <subcellularLocation>
        <location evidence="1">Membrane</location>
        <topology evidence="1">Multi-pass membrane protein</topology>
    </subcellularLocation>
</comment>
<evidence type="ECO:0000256" key="4">
    <source>
        <dbReference type="ARBA" id="ARBA00022692"/>
    </source>
</evidence>
<gene>
    <name evidence="11" type="ORF">B0J13DRAFT_558739</name>
</gene>
<dbReference type="GO" id="GO:0035673">
    <property type="term" value="F:oligopeptide transmembrane transporter activity"/>
    <property type="evidence" value="ECO:0007669"/>
    <property type="project" value="InterPro"/>
</dbReference>
<sequence>MANSDKDSGSGSGALNLDSKASPEVGTEKVKDGHDIDVEDGEVEDSPYDEVRAIVPPVDDPELPVNTFRAWFLGIVSTIIFSGLLQFFQLHSPPIFLASYLVIIVTLPIGKFMARVLPSKVINVFGWKFSLNPGPFNHKEHTITAIMTTLVSAFDNGSLASDVYVAFDKFLGIPISPGFRFMFLLTTQALSFGFVGMFHRFLVRPAVCIWPGALPACSMIYAFHDPSFHNQVANGWKVHRMKFFWLTMTIAASWQVVPSFLFTSLTTFAFITWIRPNNVPLNQVFGAQTGMDLLPLTLDWNQISGYLASPLVVPSWAILNILGGSIFFLWIISPALHWQNVWYGRYFPFSSSRTFDNTGAAYNVSRVMNPDFSINDEAYAEYSPVFLSTTSVLSYGLGFASVTSILIHTYLYHGKLLWNSFQTAIRGKDDEAEDIHGRLMHAYKAVPEWWYAIIFAILLGISMAFIYVYDTGLPWWGLIISVLINVVLLIPIGLMKATCNVTVNTGVLAALIGGLIWPGKMVNNVVFKVFTLVCTFQGLGYIQSMKTGHYMKIPPRITFTAQCLSIVISWVVQTGVNLWAMGHVEGICTDEAVNNFYCPLASGYAANAVFWGLIGPTKLFVSGSMYSNMLWFFLIGALLPVLVYFAAKKFPHNKILAKVHTPVIFASTSSIPPATAANYISWGLVGLAFNMFIKRRYRAWWAKYNYLLSAALDTGLAITTFLVFFCLTYPGVTLSWWGNSIADKTADGMGLPLDSVAPGDTFGPNTWH</sequence>
<feature type="transmembrane region" description="Helical" evidence="10">
    <location>
        <begin position="179"/>
        <end position="198"/>
    </location>
</feature>
<evidence type="ECO:0000256" key="6">
    <source>
        <dbReference type="ARBA" id="ARBA00022927"/>
    </source>
</evidence>
<feature type="transmembrane region" description="Helical" evidence="10">
    <location>
        <begin position="475"/>
        <end position="494"/>
    </location>
</feature>
<dbReference type="NCBIfam" id="TIGR00727">
    <property type="entry name" value="ISP4_OPT"/>
    <property type="match status" value="1"/>
</dbReference>
<organism evidence="11 12">
    <name type="scientific">Dactylonectria estremocensis</name>
    <dbReference type="NCBI Taxonomy" id="1079267"/>
    <lineage>
        <taxon>Eukaryota</taxon>
        <taxon>Fungi</taxon>
        <taxon>Dikarya</taxon>
        <taxon>Ascomycota</taxon>
        <taxon>Pezizomycotina</taxon>
        <taxon>Sordariomycetes</taxon>
        <taxon>Hypocreomycetidae</taxon>
        <taxon>Hypocreales</taxon>
        <taxon>Nectriaceae</taxon>
        <taxon>Dactylonectria</taxon>
    </lineage>
</organism>
<proteinExistence type="inferred from homology"/>
<dbReference type="Pfam" id="PF03169">
    <property type="entry name" value="OPT"/>
    <property type="match status" value="1"/>
</dbReference>
<accession>A0A9P9J2S1</accession>
<comment type="similarity">
    <text evidence="2">Belongs to the oligopeptide OPT transporter family.</text>
</comment>
<evidence type="ECO:0000256" key="8">
    <source>
        <dbReference type="ARBA" id="ARBA00023136"/>
    </source>
</evidence>
<dbReference type="EMBL" id="JAGMUU010000014">
    <property type="protein sequence ID" value="KAH7139985.1"/>
    <property type="molecule type" value="Genomic_DNA"/>
</dbReference>
<comment type="caution">
    <text evidence="11">The sequence shown here is derived from an EMBL/GenBank/DDBJ whole genome shotgun (WGS) entry which is preliminary data.</text>
</comment>
<dbReference type="Proteomes" id="UP000717696">
    <property type="component" value="Unassembled WGS sequence"/>
</dbReference>
<dbReference type="OrthoDB" id="9986677at2759"/>
<name>A0A9P9J2S1_9HYPO</name>
<feature type="transmembrane region" description="Helical" evidence="10">
    <location>
        <begin position="68"/>
        <end position="88"/>
    </location>
</feature>
<reference evidence="11" key="1">
    <citation type="journal article" date="2021" name="Nat. Commun.">
        <title>Genetic determinants of endophytism in the Arabidopsis root mycobiome.</title>
        <authorList>
            <person name="Mesny F."/>
            <person name="Miyauchi S."/>
            <person name="Thiergart T."/>
            <person name="Pickel B."/>
            <person name="Atanasova L."/>
            <person name="Karlsson M."/>
            <person name="Huettel B."/>
            <person name="Barry K.W."/>
            <person name="Haridas S."/>
            <person name="Chen C."/>
            <person name="Bauer D."/>
            <person name="Andreopoulos W."/>
            <person name="Pangilinan J."/>
            <person name="LaButti K."/>
            <person name="Riley R."/>
            <person name="Lipzen A."/>
            <person name="Clum A."/>
            <person name="Drula E."/>
            <person name="Henrissat B."/>
            <person name="Kohler A."/>
            <person name="Grigoriev I.V."/>
            <person name="Martin F.M."/>
            <person name="Hacquard S."/>
        </authorList>
    </citation>
    <scope>NUCLEOTIDE SEQUENCE</scope>
    <source>
        <strain evidence="11">MPI-CAGE-AT-0021</strain>
    </source>
</reference>
<feature type="transmembrane region" description="Helical" evidence="10">
    <location>
        <begin position="501"/>
        <end position="519"/>
    </location>
</feature>